<gene>
    <name evidence="1" type="ORF">GPM918_LOCUS18284</name>
    <name evidence="2" type="ORF">SRO942_LOCUS18281</name>
</gene>
<organism evidence="1 3">
    <name type="scientific">Didymodactylos carnosus</name>
    <dbReference type="NCBI Taxonomy" id="1234261"/>
    <lineage>
        <taxon>Eukaryota</taxon>
        <taxon>Metazoa</taxon>
        <taxon>Spiralia</taxon>
        <taxon>Gnathifera</taxon>
        <taxon>Rotifera</taxon>
        <taxon>Eurotatoria</taxon>
        <taxon>Bdelloidea</taxon>
        <taxon>Philodinida</taxon>
        <taxon>Philodinidae</taxon>
        <taxon>Didymodactylos</taxon>
    </lineage>
</organism>
<dbReference type="Proteomes" id="UP000663829">
    <property type="component" value="Unassembled WGS sequence"/>
</dbReference>
<dbReference type="OrthoDB" id="1597724at2759"/>
<sequence length="605" mass="69352">MYMSVVRWQDHTIIISDTEGLLSLEESGSIFDNRMVSMAMLSSNIVLINHKGEFSSNLKHLIGMSFYAKLQIRSPLKPKLLFVLRDQSDTNVTGVFFRHLSKFKENLYNDSKFLKSSIDEELEINDQQLILLPNAFSSDTNPILAIEQTWRNRTFPTKILELRKMIFASLGDTSLQPYTDVSHLYQKIACNWDAIDRLGPNLLACKTLYELSVMNELRDIANEIIVGCINNVNQEGRLRIDHVLAAITHENQGDFDSAHFTDQFNVALQKLHEKILGNAHTEFNSKTDRSYFQLELKHKVQKMIEPPIMYTQVILRDEFNERLHRARHDARISSAQRRLIDTVQQKFDQNTNLSVDDLKSRIEMAYVAELEACNRTMQPEFEDLDQITDKILKFYNSALQRVRGSLVSDLAVIALKMLIDDAVKIEHERHKKANEKARSDLAEWKDSINRQVQLMQNSFEQGKNVANIVAEEIFDEVGRILLAKILHDVTADIVKSQFINHDAIQRQAYEESIGQANGDKILKYVLDINRFFLELSLREIKTSLVGIIYAHTLNAEQMIVSVITKSNDVAQMSEVDNSDLRVAFVIKPNDIIGFGTICCLLGFLL</sequence>
<dbReference type="EMBL" id="CAJOBC010005244">
    <property type="protein sequence ID" value="CAF3856974.1"/>
    <property type="molecule type" value="Genomic_DNA"/>
</dbReference>
<dbReference type="AlphaFoldDB" id="A0A814NG29"/>
<comment type="caution">
    <text evidence="1">The sequence shown here is derived from an EMBL/GenBank/DDBJ whole genome shotgun (WGS) entry which is preliminary data.</text>
</comment>
<accession>A0A814NG29</accession>
<dbReference type="SUPFAM" id="SSF52540">
    <property type="entry name" value="P-loop containing nucleoside triphosphate hydrolases"/>
    <property type="match status" value="1"/>
</dbReference>
<dbReference type="InterPro" id="IPR027417">
    <property type="entry name" value="P-loop_NTPase"/>
</dbReference>
<evidence type="ECO:0000313" key="2">
    <source>
        <dbReference type="EMBL" id="CAF3856974.1"/>
    </source>
</evidence>
<proteinExistence type="predicted"/>
<keyword evidence="3" id="KW-1185">Reference proteome</keyword>
<evidence type="ECO:0000313" key="3">
    <source>
        <dbReference type="Proteomes" id="UP000663829"/>
    </source>
</evidence>
<evidence type="ECO:0000313" key="1">
    <source>
        <dbReference type="EMBL" id="CAF1091500.1"/>
    </source>
</evidence>
<dbReference type="EMBL" id="CAJNOQ010005244">
    <property type="protein sequence ID" value="CAF1091500.1"/>
    <property type="molecule type" value="Genomic_DNA"/>
</dbReference>
<protein>
    <submittedName>
        <fullName evidence="1">Uncharacterized protein</fullName>
    </submittedName>
</protein>
<name>A0A814NG29_9BILA</name>
<dbReference type="Gene3D" id="3.40.50.300">
    <property type="entry name" value="P-loop containing nucleotide triphosphate hydrolases"/>
    <property type="match status" value="1"/>
</dbReference>
<reference evidence="1" key="1">
    <citation type="submission" date="2021-02" db="EMBL/GenBank/DDBJ databases">
        <authorList>
            <person name="Nowell W R."/>
        </authorList>
    </citation>
    <scope>NUCLEOTIDE SEQUENCE</scope>
</reference>
<dbReference type="Proteomes" id="UP000681722">
    <property type="component" value="Unassembled WGS sequence"/>
</dbReference>